<name>G2Y872_BOTF4</name>
<dbReference type="Proteomes" id="UP000008177">
    <property type="component" value="Unplaced contigs"/>
</dbReference>
<organism evidence="1 2">
    <name type="scientific">Botryotinia fuckeliana (strain T4)</name>
    <name type="common">Noble rot fungus</name>
    <name type="synonym">Botrytis cinerea</name>
    <dbReference type="NCBI Taxonomy" id="999810"/>
    <lineage>
        <taxon>Eukaryota</taxon>
        <taxon>Fungi</taxon>
        <taxon>Dikarya</taxon>
        <taxon>Ascomycota</taxon>
        <taxon>Pezizomycotina</taxon>
        <taxon>Leotiomycetes</taxon>
        <taxon>Helotiales</taxon>
        <taxon>Sclerotiniaceae</taxon>
        <taxon>Botrytis</taxon>
    </lineage>
</organism>
<evidence type="ECO:0000313" key="1">
    <source>
        <dbReference type="EMBL" id="CCD48800.1"/>
    </source>
</evidence>
<dbReference type="InParanoid" id="G2Y872"/>
<dbReference type="AlphaFoldDB" id="G2Y872"/>
<dbReference type="EMBL" id="FQ790296">
    <property type="protein sequence ID" value="CCD48800.1"/>
    <property type="molecule type" value="Genomic_DNA"/>
</dbReference>
<dbReference type="HOGENOM" id="CLU_3142872_0_0_1"/>
<proteinExistence type="predicted"/>
<accession>G2Y872</accession>
<sequence length="49" mass="5672">MNLEARLKSMSLAENYAKIPLRTKRKAVLVALTLRMPNFLRLRATKNTK</sequence>
<reference evidence="2" key="1">
    <citation type="journal article" date="2011" name="PLoS Genet.">
        <title>Genomic analysis of the necrotrophic fungal pathogens Sclerotinia sclerotiorum and Botrytis cinerea.</title>
        <authorList>
            <person name="Amselem J."/>
            <person name="Cuomo C.A."/>
            <person name="van Kan J.A."/>
            <person name="Viaud M."/>
            <person name="Benito E.P."/>
            <person name="Couloux A."/>
            <person name="Coutinho P.M."/>
            <person name="de Vries R.P."/>
            <person name="Dyer P.S."/>
            <person name="Fillinger S."/>
            <person name="Fournier E."/>
            <person name="Gout L."/>
            <person name="Hahn M."/>
            <person name="Kohn L."/>
            <person name="Lapalu N."/>
            <person name="Plummer K.M."/>
            <person name="Pradier J.M."/>
            <person name="Quevillon E."/>
            <person name="Sharon A."/>
            <person name="Simon A."/>
            <person name="ten Have A."/>
            <person name="Tudzynski B."/>
            <person name="Tudzynski P."/>
            <person name="Wincker P."/>
            <person name="Andrew M."/>
            <person name="Anthouard V."/>
            <person name="Beever R.E."/>
            <person name="Beffa R."/>
            <person name="Benoit I."/>
            <person name="Bouzid O."/>
            <person name="Brault B."/>
            <person name="Chen Z."/>
            <person name="Choquer M."/>
            <person name="Collemare J."/>
            <person name="Cotton P."/>
            <person name="Danchin E.G."/>
            <person name="Da Silva C."/>
            <person name="Gautier A."/>
            <person name="Giraud C."/>
            <person name="Giraud T."/>
            <person name="Gonzalez C."/>
            <person name="Grossetete S."/>
            <person name="Guldener U."/>
            <person name="Henrissat B."/>
            <person name="Howlett B.J."/>
            <person name="Kodira C."/>
            <person name="Kretschmer M."/>
            <person name="Lappartient A."/>
            <person name="Leroch M."/>
            <person name="Levis C."/>
            <person name="Mauceli E."/>
            <person name="Neuveglise C."/>
            <person name="Oeser B."/>
            <person name="Pearson M."/>
            <person name="Poulain J."/>
            <person name="Poussereau N."/>
            <person name="Quesneville H."/>
            <person name="Rascle C."/>
            <person name="Schumacher J."/>
            <person name="Segurens B."/>
            <person name="Sexton A."/>
            <person name="Silva E."/>
            <person name="Sirven C."/>
            <person name="Soanes D.M."/>
            <person name="Talbot N.J."/>
            <person name="Templeton M."/>
            <person name="Yandava C."/>
            <person name="Yarden O."/>
            <person name="Zeng Q."/>
            <person name="Rollins J.A."/>
            <person name="Lebrun M.H."/>
            <person name="Dickman M."/>
        </authorList>
    </citation>
    <scope>NUCLEOTIDE SEQUENCE [LARGE SCALE GENOMIC DNA]</scope>
    <source>
        <strain evidence="2">T4</strain>
    </source>
</reference>
<evidence type="ECO:0000313" key="2">
    <source>
        <dbReference type="Proteomes" id="UP000008177"/>
    </source>
</evidence>
<gene>
    <name evidence="1" type="ORF">BofuT4_P034420.1</name>
</gene>
<protein>
    <submittedName>
        <fullName evidence="1">Uncharacterized protein</fullName>
    </submittedName>
</protein>